<keyword evidence="7" id="KW-0228">DNA excision</keyword>
<evidence type="ECO:0000256" key="10">
    <source>
        <dbReference type="ARBA" id="ARBA00022840"/>
    </source>
</evidence>
<dbReference type="InterPro" id="IPR003593">
    <property type="entry name" value="AAA+_ATPase"/>
</dbReference>
<dbReference type="GO" id="GO:0005737">
    <property type="term" value="C:cytoplasm"/>
    <property type="evidence" value="ECO:0007669"/>
    <property type="project" value="UniProtKB-SubCell"/>
</dbReference>
<keyword evidence="10" id="KW-0067">ATP-binding</keyword>
<evidence type="ECO:0000256" key="15">
    <source>
        <dbReference type="ARBA" id="ARBA00039316"/>
    </source>
</evidence>
<feature type="domain" description="ABC transporter" evidence="17">
    <location>
        <begin position="448"/>
        <end position="751"/>
    </location>
</feature>
<evidence type="ECO:0000256" key="7">
    <source>
        <dbReference type="ARBA" id="ARBA00022769"/>
    </source>
</evidence>
<dbReference type="SUPFAM" id="SSF52540">
    <property type="entry name" value="P-loop containing nucleoside triphosphate hydrolases"/>
    <property type="match status" value="2"/>
</dbReference>
<evidence type="ECO:0000256" key="9">
    <source>
        <dbReference type="ARBA" id="ARBA00022833"/>
    </source>
</evidence>
<dbReference type="AlphaFoldDB" id="A0A6C0NUF4"/>
<sequence>MSESNQEYIVISGARENNLKNVSLRIPKRKITIFTGVSGSGKSSIVFDTIAAESQRLLNENFSMFVRTFLPRVPQPEADALENLSMAVIVDQKRLGGGSHSTLGTITDISPILRLLFSRVGQPYVGTANMFSFNDPLGMCPDCSGIGRSLGIDMSKAVDMSKSLNEGAIMLPDYKVDSMDWTIIMQADSFDADKKLSDYSQAELDQLLYGKARKVEMPFGGKVIHITVEGVIEKFTNKYIKRDLKTMSERTQRTVAPYISEGPCFSCHGARLSQAALGCRINGHNIAELSAMEVGRLIRVVREIDHAVAAPVIKSLTERLQHLVDIGLDYLTLDRETDTLSGGESQRVKMVKHLSGSLVDVTYIFDEPSVGLHPRDVHRLNELLQKLRDKGNTVIVVEHDSDVIKVADHIVDVGPHAGSRGGTIVYEGSFEGLLESGTLTGNYMKRPLQLKQACRQPSGKLSVKNATLHNLQNVSADIPTGVLTVVTGVAGSGKSTLINDIFLGQHSDAIVIDQSAVGVSTRSNPATYTGIMDDVRKAFAAANKVNQGLFSFNSKGACENCQGLGVVYTDLAFLDSVKLPCEACGGKRFKEEVLAYKLDGKTIADVLEMTVERALEFFQIKEVVRKLQAMSDVGLNYITLGQPLSTLSGGECQRIKLASELHKKGSIYVMDEPTTGLHMSDIGHLLEIMNRLVDAGNTVIVIEHNLDVISQADWIIDMGPDGGSRGGQVVFEGPPSQIINADRSITGKYLS</sequence>
<evidence type="ECO:0000256" key="3">
    <source>
        <dbReference type="ARBA" id="ARBA00022723"/>
    </source>
</evidence>
<accession>A0A6C0NUF4</accession>
<keyword evidence="5" id="KW-0547">Nucleotide-binding</keyword>
<dbReference type="Pfam" id="PF00005">
    <property type="entry name" value="ABC_tran"/>
    <property type="match status" value="1"/>
</dbReference>
<dbReference type="GO" id="GO:0004518">
    <property type="term" value="F:nuclease activity"/>
    <property type="evidence" value="ECO:0007669"/>
    <property type="project" value="UniProtKB-KW"/>
</dbReference>
<keyword evidence="13" id="KW-0234">DNA repair</keyword>
<dbReference type="GO" id="GO:0006281">
    <property type="term" value="P:DNA repair"/>
    <property type="evidence" value="ECO:0007669"/>
    <property type="project" value="UniProtKB-KW"/>
</dbReference>
<keyword evidence="6" id="KW-0227">DNA damage</keyword>
<dbReference type="GO" id="GO:0016887">
    <property type="term" value="F:ATP hydrolysis activity"/>
    <property type="evidence" value="ECO:0007669"/>
    <property type="project" value="InterPro"/>
</dbReference>
<gene>
    <name evidence="18" type="ORF">GZH47_02450</name>
</gene>
<evidence type="ECO:0000256" key="6">
    <source>
        <dbReference type="ARBA" id="ARBA00022763"/>
    </source>
</evidence>
<evidence type="ECO:0000256" key="12">
    <source>
        <dbReference type="ARBA" id="ARBA00023125"/>
    </source>
</evidence>
<keyword evidence="19" id="KW-1185">Reference proteome</keyword>
<organism evidence="18 19">
    <name type="scientific">Paenibacillus rhizovicinus</name>
    <dbReference type="NCBI Taxonomy" id="2704463"/>
    <lineage>
        <taxon>Bacteria</taxon>
        <taxon>Bacillati</taxon>
        <taxon>Bacillota</taxon>
        <taxon>Bacilli</taxon>
        <taxon>Bacillales</taxon>
        <taxon>Paenibacillaceae</taxon>
        <taxon>Paenibacillus</taxon>
    </lineage>
</organism>
<evidence type="ECO:0000256" key="5">
    <source>
        <dbReference type="ARBA" id="ARBA00022741"/>
    </source>
</evidence>
<dbReference type="GO" id="GO:0005524">
    <property type="term" value="F:ATP binding"/>
    <property type="evidence" value="ECO:0007669"/>
    <property type="project" value="UniProtKB-KW"/>
</dbReference>
<dbReference type="PANTHER" id="PTHR43152">
    <property type="entry name" value="UVRABC SYSTEM PROTEIN A"/>
    <property type="match status" value="1"/>
</dbReference>
<evidence type="ECO:0000313" key="19">
    <source>
        <dbReference type="Proteomes" id="UP000479114"/>
    </source>
</evidence>
<feature type="domain" description="ABC transporter" evidence="17">
    <location>
        <begin position="4"/>
        <end position="440"/>
    </location>
</feature>
<dbReference type="Gene3D" id="1.20.1580.10">
    <property type="entry name" value="ABC transporter ATPase like domain"/>
    <property type="match status" value="2"/>
</dbReference>
<keyword evidence="3" id="KW-0479">Metal-binding</keyword>
<dbReference type="Gene3D" id="1.10.8.280">
    <property type="entry name" value="ABC transporter ATPase domain-like"/>
    <property type="match status" value="1"/>
</dbReference>
<dbReference type="Pfam" id="PF17755">
    <property type="entry name" value="UvrA_DNA-bind"/>
    <property type="match status" value="1"/>
</dbReference>
<comment type="subcellular location">
    <subcellularLocation>
        <location evidence="1">Cytoplasm</location>
    </subcellularLocation>
</comment>
<keyword evidence="11" id="KW-0267">Excision nuclease</keyword>
<keyword evidence="2" id="KW-0963">Cytoplasm</keyword>
<evidence type="ECO:0000256" key="11">
    <source>
        <dbReference type="ARBA" id="ARBA00022881"/>
    </source>
</evidence>
<dbReference type="GO" id="GO:0003677">
    <property type="term" value="F:DNA binding"/>
    <property type="evidence" value="ECO:0007669"/>
    <property type="project" value="UniProtKB-KW"/>
</dbReference>
<dbReference type="EMBL" id="CP048286">
    <property type="protein sequence ID" value="QHW29807.1"/>
    <property type="molecule type" value="Genomic_DNA"/>
</dbReference>
<name>A0A6C0NUF4_9BACL</name>
<dbReference type="InterPro" id="IPR003439">
    <property type="entry name" value="ABC_transporter-like_ATP-bd"/>
</dbReference>
<comment type="similarity">
    <text evidence="14">Belongs to the ABC transporter superfamily. UvrA family.</text>
</comment>
<dbReference type="SMART" id="SM00382">
    <property type="entry name" value="AAA"/>
    <property type="match status" value="2"/>
</dbReference>
<evidence type="ECO:0000256" key="8">
    <source>
        <dbReference type="ARBA" id="ARBA00022771"/>
    </source>
</evidence>
<evidence type="ECO:0000256" key="13">
    <source>
        <dbReference type="ARBA" id="ARBA00023204"/>
    </source>
</evidence>
<dbReference type="InterPro" id="IPR027417">
    <property type="entry name" value="P-loop_NTPase"/>
</dbReference>
<dbReference type="KEGG" id="prz:GZH47_02450"/>
<dbReference type="GO" id="GO:0008270">
    <property type="term" value="F:zinc ion binding"/>
    <property type="evidence" value="ECO:0007669"/>
    <property type="project" value="UniProtKB-KW"/>
</dbReference>
<dbReference type="CDD" id="cd03270">
    <property type="entry name" value="ABC_UvrA_I"/>
    <property type="match status" value="1"/>
</dbReference>
<evidence type="ECO:0000256" key="4">
    <source>
        <dbReference type="ARBA" id="ARBA00022737"/>
    </source>
</evidence>
<dbReference type="Gene3D" id="3.40.50.300">
    <property type="entry name" value="P-loop containing nucleotide triphosphate hydrolases"/>
    <property type="match status" value="2"/>
</dbReference>
<dbReference type="InterPro" id="IPR017871">
    <property type="entry name" value="ABC_transporter-like_CS"/>
</dbReference>
<protein>
    <recommendedName>
        <fullName evidence="15">UvrABC system protein A</fullName>
    </recommendedName>
    <alternativeName>
        <fullName evidence="16">Excinuclease ABC subunit A</fullName>
    </alternativeName>
</protein>
<reference evidence="18 19" key="1">
    <citation type="submission" date="2020-02" db="EMBL/GenBank/DDBJ databases">
        <title>Paenibacillus sp. nov., isolated from rhizosphere soil of tomato.</title>
        <authorList>
            <person name="Weon H.-Y."/>
            <person name="Lee S.A."/>
        </authorList>
    </citation>
    <scope>NUCLEOTIDE SEQUENCE [LARGE SCALE GENOMIC DNA]</scope>
    <source>
        <strain evidence="18 19">14171R-81</strain>
    </source>
</reference>
<evidence type="ECO:0000256" key="16">
    <source>
        <dbReference type="ARBA" id="ARBA00042156"/>
    </source>
</evidence>
<keyword evidence="12" id="KW-0238">DNA-binding</keyword>
<evidence type="ECO:0000256" key="14">
    <source>
        <dbReference type="ARBA" id="ARBA00038000"/>
    </source>
</evidence>
<evidence type="ECO:0000259" key="17">
    <source>
        <dbReference type="PROSITE" id="PS50893"/>
    </source>
</evidence>
<evidence type="ECO:0000256" key="2">
    <source>
        <dbReference type="ARBA" id="ARBA00022490"/>
    </source>
</evidence>
<dbReference type="PROSITE" id="PS50893">
    <property type="entry name" value="ABC_TRANSPORTER_2"/>
    <property type="match status" value="2"/>
</dbReference>
<dbReference type="Proteomes" id="UP000479114">
    <property type="component" value="Chromosome"/>
</dbReference>
<dbReference type="InterPro" id="IPR041552">
    <property type="entry name" value="UvrA_DNA-bd"/>
</dbReference>
<dbReference type="RefSeq" id="WP_162638376.1">
    <property type="nucleotide sequence ID" value="NZ_CP048286.1"/>
</dbReference>
<evidence type="ECO:0000256" key="1">
    <source>
        <dbReference type="ARBA" id="ARBA00004496"/>
    </source>
</evidence>
<keyword evidence="4" id="KW-0677">Repeat</keyword>
<keyword evidence="8" id="KW-0863">Zinc-finger</keyword>
<evidence type="ECO:0000313" key="18">
    <source>
        <dbReference type="EMBL" id="QHW29807.1"/>
    </source>
</evidence>
<proteinExistence type="inferred from homology"/>
<dbReference type="PANTHER" id="PTHR43152:SF3">
    <property type="entry name" value="UVRABC SYSTEM PROTEIN A"/>
    <property type="match status" value="1"/>
</dbReference>
<keyword evidence="9" id="KW-0862">Zinc</keyword>
<dbReference type="PROSITE" id="PS00211">
    <property type="entry name" value="ABC_TRANSPORTER_1"/>
    <property type="match status" value="1"/>
</dbReference>